<feature type="binding site" evidence="3">
    <location>
        <begin position="159"/>
        <end position="162"/>
    </location>
    <ligand>
        <name>GTP</name>
        <dbReference type="ChEBI" id="CHEBI:37565"/>
    </ligand>
</feature>
<dbReference type="InterPro" id="IPR030378">
    <property type="entry name" value="G_CP_dom"/>
</dbReference>
<name>A0A0H3AJG0_VIBC3</name>
<keyword evidence="3" id="KW-0963">Cytoplasm</keyword>
<feature type="domain" description="CP-type G" evidence="5">
    <location>
        <begin position="112"/>
        <end position="273"/>
    </location>
</feature>
<proteinExistence type="inferred from homology"/>
<dbReference type="AlphaFoldDB" id="A0A0H3AJG0"/>
<feature type="binding site" evidence="3">
    <location>
        <position position="310"/>
    </location>
    <ligand>
        <name>Zn(2+)</name>
        <dbReference type="ChEBI" id="CHEBI:29105"/>
    </ligand>
</feature>
<keyword evidence="3" id="KW-0699">rRNA-binding</keyword>
<dbReference type="KEGG" id="vcr:VC395_0383"/>
<comment type="subcellular location">
    <subcellularLocation>
        <location evidence="3">Cytoplasm</location>
    </subcellularLocation>
</comment>
<keyword evidence="3" id="KW-0690">Ribosome biogenesis</keyword>
<dbReference type="KEGG" id="vco:VC0395_A2742"/>
<dbReference type="NCBIfam" id="TIGR00157">
    <property type="entry name" value="ribosome small subunit-dependent GTPase A"/>
    <property type="match status" value="1"/>
</dbReference>
<dbReference type="GO" id="GO:0042274">
    <property type="term" value="P:ribosomal small subunit biogenesis"/>
    <property type="evidence" value="ECO:0007669"/>
    <property type="project" value="UniProtKB-UniRule"/>
</dbReference>
<dbReference type="GO" id="GO:0003924">
    <property type="term" value="F:GTPase activity"/>
    <property type="evidence" value="ECO:0007669"/>
    <property type="project" value="UniProtKB-UniRule"/>
</dbReference>
<evidence type="ECO:0000313" key="6">
    <source>
        <dbReference type="EMBL" id="ABQ20676.1"/>
    </source>
</evidence>
<dbReference type="PROSITE" id="PS51721">
    <property type="entry name" value="G_CP"/>
    <property type="match status" value="1"/>
</dbReference>
<comment type="similarity">
    <text evidence="3">Belongs to the TRAFAC class YlqF/YawG GTPase family. RsgA subfamily.</text>
</comment>
<keyword evidence="3" id="KW-0694">RNA-binding</keyword>
<dbReference type="RefSeq" id="WP_000162645.1">
    <property type="nucleotide sequence ID" value="NC_009457.1"/>
</dbReference>
<sequence>MTKKKKLTHGQVRRVRNNQHKKLKQEESIVWDEALLGSAQPGLVITRFGQHADIEDPVTGEIHRCNLRRGIESLVSGDNVLWRPGAETLAGISGVVEAVEARSSVLVRPDYYDGLKPVAANVDQMVIVSSVLPELSLNIIDRYLIASETLGIAPLIVLNKIDLLSPELREQYSTWLNDYRAIGYDVLYVSKKIGEGIADLEVKLRDRTNVFVGQSGVGKSSLVNALLPELEEDVEEGAISETSGLGQHTTTAARLYHIPSGGDLIDSPGVREFGLWHLETDDVTKAYVEFRPYLGGCKFRDCKHGDDPGCLLREAVSKGEISALRFDNYHRIVQSMTENKANRQYSRSKKADL</sequence>
<comment type="subunit">
    <text evidence="3">Monomer. Associates with 30S ribosomal subunit, binds 16S rRNA.</text>
</comment>
<protein>
    <recommendedName>
        <fullName evidence="3">Small ribosomal subunit biogenesis GTPase RsgA</fullName>
        <ecNumber evidence="3">3.6.1.-</ecNumber>
    </recommendedName>
</protein>
<dbReference type="Pfam" id="PF03193">
    <property type="entry name" value="RsgA_GTPase"/>
    <property type="match status" value="1"/>
</dbReference>
<feature type="binding site" evidence="3">
    <location>
        <begin position="213"/>
        <end position="221"/>
    </location>
    <ligand>
        <name>GTP</name>
        <dbReference type="ChEBI" id="CHEBI:37565"/>
    </ligand>
</feature>
<keyword evidence="3" id="KW-0479">Metal-binding</keyword>
<evidence type="ECO:0000259" key="5">
    <source>
        <dbReference type="PROSITE" id="PS51721"/>
    </source>
</evidence>
<keyword evidence="2 3" id="KW-0342">GTP-binding</keyword>
<dbReference type="OrthoDB" id="9809485at2"/>
<dbReference type="PANTHER" id="PTHR32120:SF11">
    <property type="entry name" value="SMALL RIBOSOMAL SUBUNIT BIOGENESIS GTPASE RSGA 1, MITOCHONDRIAL-RELATED"/>
    <property type="match status" value="1"/>
</dbReference>
<evidence type="ECO:0000313" key="7">
    <source>
        <dbReference type="Proteomes" id="UP000000249"/>
    </source>
</evidence>
<dbReference type="Gene3D" id="2.40.50.140">
    <property type="entry name" value="Nucleic acid-binding proteins"/>
    <property type="match status" value="1"/>
</dbReference>
<dbReference type="InterPro" id="IPR012340">
    <property type="entry name" value="NA-bd_OB-fold"/>
</dbReference>
<dbReference type="PANTHER" id="PTHR32120">
    <property type="entry name" value="SMALL RIBOSOMAL SUBUNIT BIOGENESIS GTPASE RSGA"/>
    <property type="match status" value="1"/>
</dbReference>
<evidence type="ECO:0000259" key="4">
    <source>
        <dbReference type="PROSITE" id="PS50936"/>
    </source>
</evidence>
<dbReference type="InterPro" id="IPR004881">
    <property type="entry name" value="Ribosome_biogen_GTPase_RsgA"/>
</dbReference>
<dbReference type="Gene3D" id="3.40.50.300">
    <property type="entry name" value="P-loop containing nucleotide triphosphate hydrolases"/>
    <property type="match status" value="1"/>
</dbReference>
<dbReference type="NCBIfam" id="NF008931">
    <property type="entry name" value="PRK12288.1"/>
    <property type="match status" value="1"/>
</dbReference>
<dbReference type="EMBL" id="CP000627">
    <property type="protein sequence ID" value="ABQ20676.1"/>
    <property type="molecule type" value="Genomic_DNA"/>
</dbReference>
<gene>
    <name evidence="3 6" type="primary">rsgA</name>
    <name evidence="6" type="ordered locus">VC0395_A2742</name>
</gene>
<feature type="binding site" evidence="3">
    <location>
        <position position="297"/>
    </location>
    <ligand>
        <name>Zn(2+)</name>
        <dbReference type="ChEBI" id="CHEBI:29105"/>
    </ligand>
</feature>
<organism evidence="6 7">
    <name type="scientific">Vibrio cholerae serotype O1 (strain ATCC 39541 / Classical Ogawa 395 / O395)</name>
    <dbReference type="NCBI Taxonomy" id="345073"/>
    <lineage>
        <taxon>Bacteria</taxon>
        <taxon>Pseudomonadati</taxon>
        <taxon>Pseudomonadota</taxon>
        <taxon>Gammaproteobacteria</taxon>
        <taxon>Vibrionales</taxon>
        <taxon>Vibrionaceae</taxon>
        <taxon>Vibrio</taxon>
    </lineage>
</organism>
<dbReference type="InterPro" id="IPR010914">
    <property type="entry name" value="RsgA_GTPase_dom"/>
</dbReference>
<dbReference type="EC" id="3.6.1.-" evidence="3"/>
<dbReference type="PROSITE" id="PS50936">
    <property type="entry name" value="ENGC_GTPASE"/>
    <property type="match status" value="1"/>
</dbReference>
<dbReference type="InterPro" id="IPR027417">
    <property type="entry name" value="P-loop_NTPase"/>
</dbReference>
<reference evidence="6 7" key="1">
    <citation type="submission" date="2007-03" db="EMBL/GenBank/DDBJ databases">
        <authorList>
            <person name="Heidelberg J."/>
        </authorList>
    </citation>
    <scope>NUCLEOTIDE SEQUENCE [LARGE SCALE GENOMIC DNA]</scope>
    <source>
        <strain evidence="7">ATCC 39541 / Classical Ogawa 395 / O395</strain>
    </source>
</reference>
<dbReference type="Proteomes" id="UP000000249">
    <property type="component" value="Chromosome 1"/>
</dbReference>
<dbReference type="PATRIC" id="fig|345073.21.peg.371"/>
<evidence type="ECO:0000256" key="3">
    <source>
        <dbReference type="HAMAP-Rule" id="MF_01820"/>
    </source>
</evidence>
<keyword evidence="1 3" id="KW-0547">Nucleotide-binding</keyword>
<feature type="domain" description="EngC GTPase" evidence="4">
    <location>
        <begin position="120"/>
        <end position="271"/>
    </location>
</feature>
<dbReference type="CDD" id="cd01854">
    <property type="entry name" value="YjeQ_EngC"/>
    <property type="match status" value="1"/>
</dbReference>
<keyword evidence="3" id="KW-0378">Hydrolase</keyword>
<comment type="function">
    <text evidence="3">One of several proteins that assist in the late maturation steps of the functional core of the 30S ribosomal subunit. Helps release RbfA from mature subunits. May play a role in the assembly of ribosomal proteins into the subunit. Circularly permuted GTPase that catalyzes slow GTP hydrolysis, GTPase activity is stimulated by the 30S ribosomal subunit.</text>
</comment>
<dbReference type="Gene3D" id="1.10.40.50">
    <property type="entry name" value="Probable gtpase engc, domain 3"/>
    <property type="match status" value="1"/>
</dbReference>
<dbReference type="eggNOG" id="COG1162">
    <property type="taxonomic scope" value="Bacteria"/>
</dbReference>
<keyword evidence="3" id="KW-0862">Zinc</keyword>
<evidence type="ECO:0000256" key="1">
    <source>
        <dbReference type="ARBA" id="ARBA00022741"/>
    </source>
</evidence>
<dbReference type="SUPFAM" id="SSF52540">
    <property type="entry name" value="P-loop containing nucleoside triphosphate hydrolases"/>
    <property type="match status" value="1"/>
</dbReference>
<dbReference type="GO" id="GO:0046872">
    <property type="term" value="F:metal ion binding"/>
    <property type="evidence" value="ECO:0007669"/>
    <property type="project" value="UniProtKB-KW"/>
</dbReference>
<dbReference type="GO" id="GO:0005737">
    <property type="term" value="C:cytoplasm"/>
    <property type="evidence" value="ECO:0007669"/>
    <property type="project" value="UniProtKB-SubCell"/>
</dbReference>
<evidence type="ECO:0000256" key="2">
    <source>
        <dbReference type="ARBA" id="ARBA00023134"/>
    </source>
</evidence>
<dbReference type="GO" id="GO:0005525">
    <property type="term" value="F:GTP binding"/>
    <property type="evidence" value="ECO:0007669"/>
    <property type="project" value="UniProtKB-UniRule"/>
</dbReference>
<dbReference type="GO" id="GO:0019843">
    <property type="term" value="F:rRNA binding"/>
    <property type="evidence" value="ECO:0007669"/>
    <property type="project" value="UniProtKB-KW"/>
</dbReference>
<accession>A0A0H3AJG0</accession>
<feature type="binding site" evidence="3">
    <location>
        <position position="302"/>
    </location>
    <ligand>
        <name>Zn(2+)</name>
        <dbReference type="ChEBI" id="CHEBI:29105"/>
    </ligand>
</feature>
<dbReference type="HAMAP" id="MF_01820">
    <property type="entry name" value="GTPase_RsgA"/>
    <property type="match status" value="1"/>
</dbReference>
<feature type="binding site" evidence="3">
    <location>
        <position position="304"/>
    </location>
    <ligand>
        <name>Zn(2+)</name>
        <dbReference type="ChEBI" id="CHEBI:29105"/>
    </ligand>
</feature>
<comment type="cofactor">
    <cofactor evidence="3">
        <name>Zn(2+)</name>
        <dbReference type="ChEBI" id="CHEBI:29105"/>
    </cofactor>
    <text evidence="3">Binds 1 zinc ion per subunit.</text>
</comment>